<comment type="pathway">
    <text evidence="2">Amino-acid biosynthesis; L-methionine biosynthesis via de novo pathway; L-methionine from L-homocysteine (MetE route): step 1/1.</text>
</comment>
<feature type="domain" description="Cobalamin-independent methionine synthase MetE N-terminal" evidence="16">
    <location>
        <begin position="18"/>
        <end position="356"/>
    </location>
</feature>
<evidence type="ECO:0000256" key="7">
    <source>
        <dbReference type="ARBA" id="ARBA00022679"/>
    </source>
</evidence>
<dbReference type="CDD" id="cd03311">
    <property type="entry name" value="CIMS_C_terminal_like"/>
    <property type="match status" value="1"/>
</dbReference>
<dbReference type="Pfam" id="PF08267">
    <property type="entry name" value="Meth_synt_1"/>
    <property type="match status" value="1"/>
</dbReference>
<keyword evidence="7 17" id="KW-0808">Transferase</keyword>
<dbReference type="GO" id="GO:0008270">
    <property type="term" value="F:zinc ion binding"/>
    <property type="evidence" value="ECO:0007669"/>
    <property type="project" value="InterPro"/>
</dbReference>
<evidence type="ECO:0000259" key="16">
    <source>
        <dbReference type="Pfam" id="PF08267"/>
    </source>
</evidence>
<dbReference type="PANTHER" id="PTHR30519">
    <property type="entry name" value="5-METHYLTETRAHYDROPTEROYLTRIGLUTAMATE--HOMOCYSTEINE METHYLTRANSFERASE"/>
    <property type="match status" value="1"/>
</dbReference>
<dbReference type="NCBIfam" id="NF003556">
    <property type="entry name" value="PRK05222.1"/>
    <property type="match status" value="1"/>
</dbReference>
<dbReference type="InterPro" id="IPR002629">
    <property type="entry name" value="Met_Synth_C/arc"/>
</dbReference>
<feature type="binding site" evidence="13">
    <location>
        <position position="689"/>
    </location>
    <ligand>
        <name>Zn(2+)</name>
        <dbReference type="ChEBI" id="CHEBI:29105"/>
        <label>1</label>
        <note>catalytic</note>
    </ligand>
</feature>
<feature type="active site" description="Proton donor" evidence="14">
    <location>
        <position position="742"/>
    </location>
</feature>
<keyword evidence="10 13" id="KW-0862">Zinc</keyword>
<evidence type="ECO:0000256" key="8">
    <source>
        <dbReference type="ARBA" id="ARBA00022723"/>
    </source>
</evidence>
<comment type="similarity">
    <text evidence="3">Belongs to the vitamin-B12 independent methionine synthase family.</text>
</comment>
<feature type="binding site" evidence="13">
    <location>
        <position position="713"/>
    </location>
    <ligand>
        <name>Zn(2+)</name>
        <dbReference type="ChEBI" id="CHEBI:29105"/>
        <label>1</label>
        <note>catalytic</note>
    </ligand>
</feature>
<feature type="binding site" evidence="12">
    <location>
        <position position="647"/>
    </location>
    <ligand>
        <name>L-homocysteine</name>
        <dbReference type="ChEBI" id="CHEBI:58199"/>
    </ligand>
</feature>
<evidence type="ECO:0000256" key="11">
    <source>
        <dbReference type="ARBA" id="ARBA00023167"/>
    </source>
</evidence>
<name>A0A0X8JGL9_ACTRD</name>
<feature type="domain" description="Cobalamin-independent methionine synthase MetE C-terminal/archaeal" evidence="15">
    <location>
        <begin position="474"/>
        <end position="796"/>
    </location>
</feature>
<evidence type="ECO:0000256" key="1">
    <source>
        <dbReference type="ARBA" id="ARBA00002777"/>
    </source>
</evidence>
<comment type="cofactor">
    <cofactor evidence="13">
        <name>Zn(2+)</name>
        <dbReference type="ChEBI" id="CHEBI:29105"/>
    </cofactor>
    <text evidence="13">Binds 2 Zn(2+) ions per subunit.</text>
</comment>
<feature type="binding site" evidence="12">
    <location>
        <begin position="563"/>
        <end position="564"/>
    </location>
    <ligand>
        <name>5-methyltetrahydropteroyltri-L-glutamate</name>
        <dbReference type="ChEBI" id="CHEBI:58207"/>
    </ligand>
</feature>
<feature type="binding site" evidence="12">
    <location>
        <position position="609"/>
    </location>
    <ligand>
        <name>5-methyltetrahydropteroyltri-L-glutamate</name>
        <dbReference type="ChEBI" id="CHEBI:58207"/>
    </ligand>
</feature>
<feature type="binding site" evidence="12">
    <location>
        <begin position="479"/>
        <end position="481"/>
    </location>
    <ligand>
        <name>L-methionine</name>
        <dbReference type="ChEBI" id="CHEBI:57844"/>
    </ligand>
</feature>
<evidence type="ECO:0000256" key="6">
    <source>
        <dbReference type="ARBA" id="ARBA00022605"/>
    </source>
</evidence>
<dbReference type="GO" id="GO:0003871">
    <property type="term" value="F:5-methyltetrahydropteroyltriglutamate-homocysteine S-methyltransferase activity"/>
    <property type="evidence" value="ECO:0007669"/>
    <property type="project" value="UniProtKB-EC"/>
</dbReference>
<sequence length="808" mass="87384">MRAGGPTDTVPTAPLPDATILGYPRIGPDRELKRAVEAHWRGRLDEAGLRRAAAELRTATRARLRSLGLTGASAVPADFTYYDQVLQVTTAFGALPERFADLRGGALSADGSSGDYPGTSLDGYFTVARGRGEDAALEMTKWLDSNYHYLVPEIDERTVLDYVPGFGAVDPADGPVAQVLEAARAGEQVPRPVVVGPVTYLLLAKPSDAAADGFALTDRLADLLAAYGHLLADLWAAGAEWVQFDEPALVSDAWSLPREEVLRLVHDVYTWVAAITERPQVLVAGSYGSLGDALPVLASTGVDGVALDLVAGGLPSAEDLAGLAGRSVVAGVVSGRNVWRTDLDAALTALESLRERLPEDARLSVGTSTSLQHVPHDVERETDLDPAIRSWLAFADQKVAEVQVLARGLAEGRDAVAEELAEDARLRAERAAHPGVARAGVRDAVAALTGADRTRAPYEERRAAQTERFHLPLLPTTTIGSFPQTAEIRRDRAAHRRGELDDAGYEQAMHAEIERVVRLQEELGLDVLVHGEAERNDMVQYFAELLDGFVTTQHGWVQSYGSRCTRPSILWGDVARPAPMTVAWSQYAQSLTDKPVKGMLTGPVTIMAWSFVRDDVPRSLVADELGLALREEVADLESAGIGIIQVDEPAIRETLPLRLADRESYLTWSVGSFRLATGGAAPATQVHTHLCYSEFDVVIDAVDHLDADVTSIEASRSRMDILPAVAEHGFERQLGPGVWDIHSPRVPSTDECAELLERAVAALGIERLWANPDCGLKTRAYEETVESLRHLVDAAHRVRAENDARHEG</sequence>
<dbReference type="AlphaFoldDB" id="A0A0X8JGL9"/>
<accession>A0A0X8JGL9</accession>
<dbReference type="InterPro" id="IPR038071">
    <property type="entry name" value="UROD/MetE-like_sf"/>
</dbReference>
<dbReference type="UniPathway" id="UPA00051">
    <property type="reaction ID" value="UER00082"/>
</dbReference>
<reference evidence="18" key="1">
    <citation type="submission" date="2016-02" db="EMBL/GenBank/DDBJ databases">
        <authorList>
            <person name="Holder M.E."/>
            <person name="Ajami N.J."/>
            <person name="Petrosino J.F."/>
        </authorList>
    </citation>
    <scope>NUCLEOTIDE SEQUENCE [LARGE SCALE GENOMIC DNA]</scope>
    <source>
        <strain evidence="18">CCUG 36733</strain>
    </source>
</reference>
<evidence type="ECO:0000313" key="17">
    <source>
        <dbReference type="EMBL" id="AMD88455.1"/>
    </source>
</evidence>
<feature type="binding site" evidence="12">
    <location>
        <position position="647"/>
    </location>
    <ligand>
        <name>L-methionine</name>
        <dbReference type="ChEBI" id="CHEBI:57844"/>
    </ligand>
</feature>
<comment type="function">
    <text evidence="1">Catalyzes the transfer of a methyl group from 5-methyltetrahydrofolate to homocysteine resulting in methionine formation.</text>
</comment>
<evidence type="ECO:0000256" key="2">
    <source>
        <dbReference type="ARBA" id="ARBA00004681"/>
    </source>
</evidence>
<dbReference type="InterPro" id="IPR013215">
    <property type="entry name" value="Cbl-indep_Met_Synth_N"/>
</dbReference>
<gene>
    <name evidence="17" type="ORF">AXF14_05840</name>
</gene>
<dbReference type="InterPro" id="IPR006276">
    <property type="entry name" value="Cobalamin-indep_Met_synthase"/>
</dbReference>
<keyword evidence="9" id="KW-0677">Repeat</keyword>
<dbReference type="Pfam" id="PF01717">
    <property type="entry name" value="Meth_synt_2"/>
    <property type="match status" value="1"/>
</dbReference>
<feature type="binding site" evidence="13">
    <location>
        <position position="691"/>
    </location>
    <ligand>
        <name>Zn(2+)</name>
        <dbReference type="ChEBI" id="CHEBI:29105"/>
        <label>1</label>
        <note>catalytic</note>
    </ligand>
</feature>
<feature type="binding site" evidence="13">
    <location>
        <position position="774"/>
    </location>
    <ligand>
        <name>Zn(2+)</name>
        <dbReference type="ChEBI" id="CHEBI:29105"/>
        <label>1</label>
        <note>catalytic</note>
    </ligand>
</feature>
<evidence type="ECO:0000256" key="10">
    <source>
        <dbReference type="ARBA" id="ARBA00022833"/>
    </source>
</evidence>
<keyword evidence="11" id="KW-0486">Methionine biosynthesis</keyword>
<feature type="binding site" evidence="12">
    <location>
        <position position="532"/>
    </location>
    <ligand>
        <name>L-methionine</name>
        <dbReference type="ChEBI" id="CHEBI:57844"/>
    </ligand>
</feature>
<dbReference type="GO" id="GO:0032259">
    <property type="term" value="P:methylation"/>
    <property type="evidence" value="ECO:0007669"/>
    <property type="project" value="UniProtKB-KW"/>
</dbReference>
<feature type="binding site" evidence="12">
    <location>
        <position position="146"/>
    </location>
    <ligand>
        <name>5-methyltetrahydropteroyltri-L-glutamate</name>
        <dbReference type="ChEBI" id="CHEBI:58207"/>
    </ligand>
</feature>
<dbReference type="Gene3D" id="3.20.20.210">
    <property type="match status" value="2"/>
</dbReference>
<evidence type="ECO:0000256" key="4">
    <source>
        <dbReference type="ARBA" id="ARBA00012034"/>
    </source>
</evidence>
<evidence type="ECO:0000256" key="3">
    <source>
        <dbReference type="ARBA" id="ARBA00009553"/>
    </source>
</evidence>
<evidence type="ECO:0000256" key="14">
    <source>
        <dbReference type="PIRSR" id="PIRSR000382-3"/>
    </source>
</evidence>
<evidence type="ECO:0000256" key="12">
    <source>
        <dbReference type="PIRSR" id="PIRSR000382-1"/>
    </source>
</evidence>
<dbReference type="KEGG" id="ard:AXF14_05840"/>
<evidence type="ECO:0000256" key="13">
    <source>
        <dbReference type="PIRSR" id="PIRSR000382-2"/>
    </source>
</evidence>
<keyword evidence="6" id="KW-0028">Amino-acid biosynthesis</keyword>
<dbReference type="PIRSF" id="PIRSF000382">
    <property type="entry name" value="MeTrfase_B12_ind"/>
    <property type="match status" value="1"/>
</dbReference>
<keyword evidence="8 13" id="KW-0479">Metal-binding</keyword>
<dbReference type="SUPFAM" id="SSF51726">
    <property type="entry name" value="UROD/MetE-like"/>
    <property type="match status" value="2"/>
</dbReference>
<dbReference type="GO" id="GO:0009086">
    <property type="term" value="P:methionine biosynthetic process"/>
    <property type="evidence" value="ECO:0007669"/>
    <property type="project" value="UniProtKB-KW"/>
</dbReference>
<feature type="binding site" evidence="12">
    <location>
        <begin position="479"/>
        <end position="481"/>
    </location>
    <ligand>
        <name>L-homocysteine</name>
        <dbReference type="ChEBI" id="CHEBI:58199"/>
    </ligand>
</feature>
<feature type="binding site" evidence="12">
    <location>
        <position position="33"/>
    </location>
    <ligand>
        <name>5-methyltetrahydropteroyltri-L-glutamate</name>
        <dbReference type="ChEBI" id="CHEBI:58207"/>
    </ligand>
</feature>
<keyword evidence="5 17" id="KW-0489">Methyltransferase</keyword>
<dbReference type="Proteomes" id="UP000065220">
    <property type="component" value="Chromosome"/>
</dbReference>
<dbReference type="EC" id="2.1.1.14" evidence="4"/>
<protein>
    <recommendedName>
        <fullName evidence="4">5-methyltetrahydropteroyltriglutamate--homocysteine S-methyltransferase</fullName>
        <ecNumber evidence="4">2.1.1.14</ecNumber>
    </recommendedName>
</protein>
<dbReference type="STRING" id="111015.AXF14_05840"/>
<evidence type="ECO:0000313" key="18">
    <source>
        <dbReference type="Proteomes" id="UP000065220"/>
    </source>
</evidence>
<evidence type="ECO:0000259" key="15">
    <source>
        <dbReference type="Pfam" id="PF01717"/>
    </source>
</evidence>
<evidence type="ECO:0000256" key="5">
    <source>
        <dbReference type="ARBA" id="ARBA00022603"/>
    </source>
</evidence>
<evidence type="ECO:0000256" key="9">
    <source>
        <dbReference type="ARBA" id="ARBA00022737"/>
    </source>
</evidence>
<organism evidence="17 18">
    <name type="scientific">Actinomyces radicidentis</name>
    <dbReference type="NCBI Taxonomy" id="111015"/>
    <lineage>
        <taxon>Bacteria</taxon>
        <taxon>Bacillati</taxon>
        <taxon>Actinomycetota</taxon>
        <taxon>Actinomycetes</taxon>
        <taxon>Actinomycetales</taxon>
        <taxon>Actinomycetaceae</taxon>
        <taxon>Actinomyces</taxon>
    </lineage>
</organism>
<dbReference type="EMBL" id="CP014228">
    <property type="protein sequence ID" value="AMD88455.1"/>
    <property type="molecule type" value="Genomic_DNA"/>
</dbReference>
<proteinExistence type="inferred from homology"/>
<keyword evidence="18" id="KW-1185">Reference proteome</keyword>